<proteinExistence type="predicted"/>
<comment type="caution">
    <text evidence="2">The sequence shown here is derived from an EMBL/GenBank/DDBJ whole genome shotgun (WGS) entry which is preliminary data.</text>
</comment>
<reference evidence="3" key="1">
    <citation type="submission" date="2016-05" db="EMBL/GenBank/DDBJ databases">
        <title>Draft genome of Corynebacterium afermentans subsp. afermentans LCDC 88199T.</title>
        <authorList>
            <person name="Bernier A.-M."/>
            <person name="Bernard K."/>
        </authorList>
    </citation>
    <scope>NUCLEOTIDE SEQUENCE [LARGE SCALE GENOMIC DNA]</scope>
    <source>
        <strain evidence="3">NML130454</strain>
    </source>
</reference>
<sequence>MNCFSGSLYRLGNRVIFYQINLIGTASLIYPLIPIIHHPFSADTRRASQPGFLRQFRQNQSRLMAGGNEQTKTSIAIWQLHQYQINIFLMRIGTRQAENYSAPQIAVIIKQFFHDWVYASTGCFQNAGYLKSSATAFQVARKGAGYMKIENHVRAGRAHPTHAGCVC</sequence>
<protein>
    <submittedName>
        <fullName evidence="2">Uncharacterized protein</fullName>
    </submittedName>
</protein>
<evidence type="ECO:0000256" key="1">
    <source>
        <dbReference type="SAM" id="Phobius"/>
    </source>
</evidence>
<name>A0A1B6VXH5_9NEIS</name>
<evidence type="ECO:0000313" key="3">
    <source>
        <dbReference type="Proteomes" id="UP000077726"/>
    </source>
</evidence>
<accession>A0A1B6VXH5</accession>
<gene>
    <name evidence="2" type="ORF">A7Q00_10530</name>
</gene>
<dbReference type="Proteomes" id="UP000077726">
    <property type="component" value="Unassembled WGS sequence"/>
</dbReference>
<dbReference type="EMBL" id="LXSQ01000023">
    <property type="protein sequence ID" value="OAM38692.1"/>
    <property type="molecule type" value="Genomic_DNA"/>
</dbReference>
<keyword evidence="1" id="KW-1133">Transmembrane helix</keyword>
<keyword evidence="3" id="KW-1185">Reference proteome</keyword>
<feature type="transmembrane region" description="Helical" evidence="1">
    <location>
        <begin position="16"/>
        <end position="36"/>
    </location>
</feature>
<organism evidence="2 3">
    <name type="scientific">Eikenella halliae</name>
    <dbReference type="NCBI Taxonomy" id="1795832"/>
    <lineage>
        <taxon>Bacteria</taxon>
        <taxon>Pseudomonadati</taxon>
        <taxon>Pseudomonadota</taxon>
        <taxon>Betaproteobacteria</taxon>
        <taxon>Neisseriales</taxon>
        <taxon>Neisseriaceae</taxon>
        <taxon>Eikenella</taxon>
    </lineage>
</organism>
<evidence type="ECO:0000313" key="2">
    <source>
        <dbReference type="EMBL" id="OAM38692.1"/>
    </source>
</evidence>
<dbReference type="AlphaFoldDB" id="A0A1B6VXH5"/>
<keyword evidence="1" id="KW-0812">Transmembrane</keyword>
<keyword evidence="1" id="KW-0472">Membrane</keyword>